<protein>
    <recommendedName>
        <fullName evidence="1">DUF4440 domain-containing protein</fullName>
    </recommendedName>
</protein>
<dbReference type="Proteomes" id="UP001162891">
    <property type="component" value="Chromosome"/>
</dbReference>
<dbReference type="EMBL" id="AP025591">
    <property type="protein sequence ID" value="BDG02430.1"/>
    <property type="molecule type" value="Genomic_DNA"/>
</dbReference>
<dbReference type="SUPFAM" id="SSF54427">
    <property type="entry name" value="NTF2-like"/>
    <property type="match status" value="1"/>
</dbReference>
<gene>
    <name evidence="2" type="ORF">AMOR_14260</name>
</gene>
<evidence type="ECO:0000313" key="3">
    <source>
        <dbReference type="Proteomes" id="UP001162891"/>
    </source>
</evidence>
<sequence length="131" mass="14267">MAHPLEEIIASADTAIVREDFDTLLEFYSEDAVLVIKPGMSVTGKASIRKAFERIAEYFHHSVQVQQAGMVVLESGDTALVLAKTVVSASNLPAVTRNATYVFRRESGGRWRCAIDNSYGHELLAGRGPTA</sequence>
<dbReference type="InterPro" id="IPR032710">
    <property type="entry name" value="NTF2-like_dom_sf"/>
</dbReference>
<proteinExistence type="predicted"/>
<accession>A0ABN6MS25</accession>
<reference evidence="3" key="1">
    <citation type="journal article" date="2022" name="Int. J. Syst. Evol. Microbiol.">
        <title>Anaeromyxobacter oryzae sp. nov., Anaeromyxobacter diazotrophicus sp. nov. and Anaeromyxobacter paludicola sp. nov., isolated from paddy soils.</title>
        <authorList>
            <person name="Itoh H."/>
            <person name="Xu Z."/>
            <person name="Mise K."/>
            <person name="Masuda Y."/>
            <person name="Ushijima N."/>
            <person name="Hayakawa C."/>
            <person name="Shiratori Y."/>
            <person name="Senoo K."/>
        </authorList>
    </citation>
    <scope>NUCLEOTIDE SEQUENCE [LARGE SCALE GENOMIC DNA]</scope>
    <source>
        <strain evidence="3">Red232</strain>
    </source>
</reference>
<organism evidence="2 3">
    <name type="scientific">Anaeromyxobacter oryzae</name>
    <dbReference type="NCBI Taxonomy" id="2918170"/>
    <lineage>
        <taxon>Bacteria</taxon>
        <taxon>Pseudomonadati</taxon>
        <taxon>Myxococcota</taxon>
        <taxon>Myxococcia</taxon>
        <taxon>Myxococcales</taxon>
        <taxon>Cystobacterineae</taxon>
        <taxon>Anaeromyxobacteraceae</taxon>
        <taxon>Anaeromyxobacter</taxon>
    </lineage>
</organism>
<keyword evidence="3" id="KW-1185">Reference proteome</keyword>
<dbReference type="Gene3D" id="3.10.450.50">
    <property type="match status" value="1"/>
</dbReference>
<dbReference type="InterPro" id="IPR027843">
    <property type="entry name" value="DUF4440"/>
</dbReference>
<name>A0ABN6MS25_9BACT</name>
<evidence type="ECO:0000313" key="2">
    <source>
        <dbReference type="EMBL" id="BDG02430.1"/>
    </source>
</evidence>
<evidence type="ECO:0000259" key="1">
    <source>
        <dbReference type="Pfam" id="PF14534"/>
    </source>
</evidence>
<feature type="domain" description="DUF4440" evidence="1">
    <location>
        <begin position="8"/>
        <end position="113"/>
    </location>
</feature>
<dbReference type="Pfam" id="PF14534">
    <property type="entry name" value="DUF4440"/>
    <property type="match status" value="1"/>
</dbReference>